<protein>
    <recommendedName>
        <fullName evidence="1">Putative tail fiber protein gp53-like C-terminal domain-containing protein</fullName>
    </recommendedName>
</protein>
<sequence>MKDIMPPINTPDSLFHDGNPLTGALGTVVNATFMNDVQGSVQNIQTELKALLTATDSLPNDNVNNQILLALKALFLQANNNLSEIKDAGVTAIETARGNLGLKSAAIKEVGTGIGQIPDMSSQQKGVGAGFGWQKLPSGLILQWGGTPAIAGSGSSVNVSFPVAFPTAVVGVVFQSTTEVSPSCALFMHTDLTTVSMKVWGVAKVVAAGATVSPLSPGISASWLVWGY</sequence>
<proteinExistence type="predicted"/>
<dbReference type="Gene3D" id="2.60.40.3940">
    <property type="match status" value="1"/>
</dbReference>
<gene>
    <name evidence="2" type="ORF">EKN56_06060</name>
</gene>
<dbReference type="RefSeq" id="WP_130590982.1">
    <property type="nucleotide sequence ID" value="NZ_CP034752.1"/>
</dbReference>
<dbReference type="AlphaFoldDB" id="A0A411WIJ1"/>
<feature type="domain" description="Putative tail fiber protein gp53-like C-terminal" evidence="1">
    <location>
        <begin position="135"/>
        <end position="228"/>
    </location>
</feature>
<organism evidence="2 3">
    <name type="scientific">Limnobaculum zhutongyuii</name>
    <dbReference type="NCBI Taxonomy" id="2498113"/>
    <lineage>
        <taxon>Bacteria</taxon>
        <taxon>Pseudomonadati</taxon>
        <taxon>Pseudomonadota</taxon>
        <taxon>Gammaproteobacteria</taxon>
        <taxon>Enterobacterales</taxon>
        <taxon>Budviciaceae</taxon>
        <taxon>Limnobaculum</taxon>
    </lineage>
</organism>
<dbReference type="Pfam" id="PF21882">
    <property type="entry name" value="Gp53-like_C"/>
    <property type="match status" value="1"/>
</dbReference>
<evidence type="ECO:0000313" key="2">
    <source>
        <dbReference type="EMBL" id="QBH96002.1"/>
    </source>
</evidence>
<dbReference type="KEGG" id="prag:EKN56_06060"/>
<evidence type="ECO:0000259" key="1">
    <source>
        <dbReference type="Pfam" id="PF21882"/>
    </source>
</evidence>
<name>A0A411WIJ1_9GAMM</name>
<keyword evidence="3" id="KW-1185">Reference proteome</keyword>
<dbReference type="OrthoDB" id="9810174at2"/>
<dbReference type="EMBL" id="CP034752">
    <property type="protein sequence ID" value="QBH96002.1"/>
    <property type="molecule type" value="Genomic_DNA"/>
</dbReference>
<dbReference type="Proteomes" id="UP000293154">
    <property type="component" value="Chromosome"/>
</dbReference>
<evidence type="ECO:0000313" key="3">
    <source>
        <dbReference type="Proteomes" id="UP000293154"/>
    </source>
</evidence>
<reference evidence="2 3" key="1">
    <citation type="submission" date="2019-03" db="EMBL/GenBank/DDBJ databases">
        <title>Pragia sp. nov. isolated from the gut tract of Carduelis flavirostris.</title>
        <authorList>
            <person name="Ge Y."/>
        </authorList>
    </citation>
    <scope>NUCLEOTIDE SEQUENCE [LARGE SCALE GENOMIC DNA]</scope>
    <source>
        <strain evidence="2 3">CF-458</strain>
    </source>
</reference>
<dbReference type="InterPro" id="IPR054075">
    <property type="entry name" value="Gp53-like_C"/>
</dbReference>
<accession>A0A411WIJ1</accession>